<proteinExistence type="inferred from homology"/>
<keyword evidence="7" id="KW-0812">Transmembrane</keyword>
<dbReference type="InterPro" id="IPR011013">
    <property type="entry name" value="Gal_mutarotase_sf_dom"/>
</dbReference>
<dbReference type="InterPro" id="IPR000322">
    <property type="entry name" value="Glyco_hydro_31_TIM"/>
</dbReference>
<keyword evidence="2 6" id="KW-0378">Hydrolase</keyword>
<evidence type="ECO:0000256" key="3">
    <source>
        <dbReference type="ARBA" id="ARBA00023157"/>
    </source>
</evidence>
<comment type="similarity">
    <text evidence="1 6">Belongs to the glycosyl hydrolase 31 family.</text>
</comment>
<evidence type="ECO:0000256" key="4">
    <source>
        <dbReference type="ARBA" id="ARBA00023180"/>
    </source>
</evidence>
<keyword evidence="4" id="KW-0325">Glycoprotein</keyword>
<comment type="caution">
    <text evidence="10">The sequence shown here is derived from an EMBL/GenBank/DDBJ whole genome shotgun (WGS) entry which is preliminary data.</text>
</comment>
<keyword evidence="3" id="KW-1015">Disulfide bond</keyword>
<dbReference type="PANTHER" id="PTHR22762">
    <property type="entry name" value="ALPHA-GLUCOSIDASE"/>
    <property type="match status" value="1"/>
</dbReference>
<dbReference type="FunFam" id="2.60.40.1180:FF:000001">
    <property type="entry name" value="Maltase-glucoamylase, intestinal"/>
    <property type="match status" value="1"/>
</dbReference>
<dbReference type="SUPFAM" id="SSF74650">
    <property type="entry name" value="Galactose mutarotase-like"/>
    <property type="match status" value="1"/>
</dbReference>
<dbReference type="InterPro" id="IPR017853">
    <property type="entry name" value="GH"/>
</dbReference>
<reference evidence="10 11" key="1">
    <citation type="submission" date="2024-11" db="EMBL/GenBank/DDBJ databases">
        <title>Chromosome-level genome assembly of the freshwater bivalve Anodonta woodiana.</title>
        <authorList>
            <person name="Chen X."/>
        </authorList>
    </citation>
    <scope>NUCLEOTIDE SEQUENCE [LARGE SCALE GENOMIC DNA]</scope>
    <source>
        <strain evidence="10">MN2024</strain>
        <tissue evidence="10">Gills</tissue>
    </source>
</reference>
<evidence type="ECO:0000256" key="5">
    <source>
        <dbReference type="ARBA" id="ARBA00023295"/>
    </source>
</evidence>
<dbReference type="AlphaFoldDB" id="A0ABD3UBH2"/>
<dbReference type="PROSITE" id="PS00129">
    <property type="entry name" value="GLYCOSYL_HYDROL_F31_1"/>
    <property type="match status" value="1"/>
</dbReference>
<dbReference type="Pfam" id="PF21365">
    <property type="entry name" value="Glyco_hydro_31_3rd"/>
    <property type="match status" value="1"/>
</dbReference>
<accession>A0ABD3UBH2</accession>
<dbReference type="SUPFAM" id="SSF51011">
    <property type="entry name" value="Glycosyl hydrolase domain"/>
    <property type="match status" value="1"/>
</dbReference>
<dbReference type="InterPro" id="IPR044913">
    <property type="entry name" value="P_trefoil_dom_sf"/>
</dbReference>
<evidence type="ECO:0000313" key="10">
    <source>
        <dbReference type="EMBL" id="KAL3846857.1"/>
    </source>
</evidence>
<dbReference type="Gene3D" id="3.20.20.80">
    <property type="entry name" value="Glycosidases"/>
    <property type="match status" value="1"/>
</dbReference>
<dbReference type="PANTHER" id="PTHR22762:SF133">
    <property type="entry name" value="P-TYPE DOMAIN-CONTAINING PROTEIN"/>
    <property type="match status" value="1"/>
</dbReference>
<dbReference type="Pfam" id="PF01055">
    <property type="entry name" value="Glyco_hydro_31_2nd"/>
    <property type="match status" value="1"/>
</dbReference>
<dbReference type="GO" id="GO:0016020">
    <property type="term" value="C:membrane"/>
    <property type="evidence" value="ECO:0007669"/>
    <property type="project" value="UniProtKB-SubCell"/>
</dbReference>
<organism evidence="10 11">
    <name type="scientific">Sinanodonta woodiana</name>
    <name type="common">Chinese pond mussel</name>
    <name type="synonym">Anodonta woodiana</name>
    <dbReference type="NCBI Taxonomy" id="1069815"/>
    <lineage>
        <taxon>Eukaryota</taxon>
        <taxon>Metazoa</taxon>
        <taxon>Spiralia</taxon>
        <taxon>Lophotrochozoa</taxon>
        <taxon>Mollusca</taxon>
        <taxon>Bivalvia</taxon>
        <taxon>Autobranchia</taxon>
        <taxon>Heteroconchia</taxon>
        <taxon>Palaeoheterodonta</taxon>
        <taxon>Unionida</taxon>
        <taxon>Unionoidea</taxon>
        <taxon>Unionidae</taxon>
        <taxon>Unioninae</taxon>
        <taxon>Sinanodonta</taxon>
    </lineage>
</organism>
<dbReference type="InterPro" id="IPR048395">
    <property type="entry name" value="Glyco_hydro_31_C"/>
</dbReference>
<dbReference type="Gene3D" id="2.60.40.1760">
    <property type="entry name" value="glycosyl hydrolase (family 31)"/>
    <property type="match status" value="1"/>
</dbReference>
<dbReference type="InterPro" id="IPR030458">
    <property type="entry name" value="Glyco_hydro_31_AS"/>
</dbReference>
<evidence type="ECO:0000256" key="2">
    <source>
        <dbReference type="ARBA" id="ARBA00022801"/>
    </source>
</evidence>
<evidence type="ECO:0000259" key="9">
    <source>
        <dbReference type="Pfam" id="PF21365"/>
    </source>
</evidence>
<dbReference type="GO" id="GO:0090599">
    <property type="term" value="F:alpha-glucosidase activity"/>
    <property type="evidence" value="ECO:0007669"/>
    <property type="project" value="UniProtKB-ARBA"/>
</dbReference>
<dbReference type="CDD" id="cd14752">
    <property type="entry name" value="GH31_N"/>
    <property type="match status" value="1"/>
</dbReference>
<evidence type="ECO:0008006" key="12">
    <source>
        <dbReference type="Google" id="ProtNLM"/>
    </source>
</evidence>
<feature type="domain" description="Glycoside hydrolase family 31 TIM barrel" evidence="8">
    <location>
        <begin position="334"/>
        <end position="709"/>
    </location>
</feature>
<name>A0ABD3UBH2_SINWO</name>
<protein>
    <recommendedName>
        <fullName evidence="12">Alpha-glucosidase</fullName>
    </recommendedName>
</protein>
<evidence type="ECO:0000256" key="1">
    <source>
        <dbReference type="ARBA" id="ARBA00007806"/>
    </source>
</evidence>
<dbReference type="EMBL" id="JBJQND010000016">
    <property type="protein sequence ID" value="KAL3846857.1"/>
    <property type="molecule type" value="Genomic_DNA"/>
</dbReference>
<gene>
    <name evidence="10" type="ORF">ACJMK2_017811</name>
</gene>
<feature type="domain" description="Glycosyl hydrolase family 31 C-terminal" evidence="9">
    <location>
        <begin position="717"/>
        <end position="804"/>
    </location>
</feature>
<dbReference type="Gene3D" id="2.60.40.1180">
    <property type="entry name" value="Golgi alpha-mannosidase II"/>
    <property type="match status" value="2"/>
</dbReference>
<dbReference type="SUPFAM" id="SSF51445">
    <property type="entry name" value="(Trans)glycosidases"/>
    <property type="match status" value="1"/>
</dbReference>
<dbReference type="InterPro" id="IPR013780">
    <property type="entry name" value="Glyco_hydro_b"/>
</dbReference>
<keyword evidence="11" id="KW-1185">Reference proteome</keyword>
<evidence type="ECO:0000259" key="8">
    <source>
        <dbReference type="Pfam" id="PF01055"/>
    </source>
</evidence>
<keyword evidence="7" id="KW-1133">Transmembrane helix</keyword>
<dbReference type="Proteomes" id="UP001634394">
    <property type="component" value="Unassembled WGS sequence"/>
</dbReference>
<sequence>MAEGIEVGHEKKTNKRSLFLAIFLTLCLGISLAVGLILHFQKPETPAKYSSVRTEALVNCHPDPYPTKEKCERRKCLWQVFDDQKTPNCTFTPDTIGYNITGSPTTLPDGGMKILLKLQGAINTIFEQSVYENMSVEIQQYTETALRIKFYPNSLYYEISQEALNLSAPEPVVNPQYTYNFTSGPQFGIVVRRKGTETTIFNTTLPGLVFSEQFMQLTTKLPTDVVYGFGEHRHNQLKHDMNWKTWSIFTRDVAPVNDWNLYGAQPMYMNVEKDGKANVVFLKNSNAMEVTLQPSPYPAITYRVIGGILDFYIFLGSSPADALQQYTKAIGRSMMPPYWSLGFQLCRWHYGNLSHMREVWDRTRQAGIPQDVQWGDIDTMHDKLIFTVDKQHYRDLPQFVNELHNHGQKFIVIVDPGIGKETEKLQNASIMSPGYNMYEDGKQQDVYVKDANGSILVGQVWPGLVAYPDFTNTQTLHWWEKWIRYYRENESVSVDGLWIDMNEVSNFIYGQRFENGTEGCRRNKLNYPPYVPNILDSDGGKLFAKTICMDAEQKWGLHYDVHNMYAHSMAITTYRALLNIFPGKRPMVVTRSNFAGTNKWAFHWTGDNQSQWPNLAWSITGILDYSLFGFPLVGADICGFWFEAEREMCLRWQQLGAFYPFSRNHNAHNDEGKPEFRDQDPASWDDEFTSIAKAALLTRYKLLPYLYTLMHYAHTEGATVARPFVLEFPTDEVAMTIDKQFIWGSGLMITPVLDKGMTKVDGYFPEGRWFDYYTGEDVTPTKAWHTLDAPIDKINLHVRGGVIIPSQEPGNNTFYSRKNPMGLIVALNETDKAEGSLYWDDGESLDTFKNGNYSLLKFSVSKAGQLNITFAHQGYSLNVDLNTLEIYGLDGLPSQLTVDGRPVDKSKIQMKNKNPNGWRTILTKSITLTYEILGDIHEMFNVRDSKDMILAVGGIPVNEMIDSGEKCDAGGRRDSS</sequence>
<keyword evidence="7" id="KW-0472">Membrane</keyword>
<dbReference type="SUPFAM" id="SSF57492">
    <property type="entry name" value="Trefoil"/>
    <property type="match status" value="1"/>
</dbReference>
<dbReference type="Gene3D" id="4.10.110.10">
    <property type="entry name" value="Spasmolytic Protein, domain 1"/>
    <property type="match status" value="1"/>
</dbReference>
<feature type="transmembrane region" description="Helical" evidence="7">
    <location>
        <begin position="18"/>
        <end position="40"/>
    </location>
</feature>
<evidence type="ECO:0000256" key="7">
    <source>
        <dbReference type="SAM" id="Phobius"/>
    </source>
</evidence>
<evidence type="ECO:0000313" key="11">
    <source>
        <dbReference type="Proteomes" id="UP001634394"/>
    </source>
</evidence>
<dbReference type="CDD" id="cd06602">
    <property type="entry name" value="GH31_MGAM_SI_GAA"/>
    <property type="match status" value="1"/>
</dbReference>
<keyword evidence="5 6" id="KW-0326">Glycosidase</keyword>
<evidence type="ECO:0000256" key="6">
    <source>
        <dbReference type="RuleBase" id="RU361185"/>
    </source>
</evidence>